<evidence type="ECO:0000256" key="1">
    <source>
        <dbReference type="SAM" id="Phobius"/>
    </source>
</evidence>
<dbReference type="Proteomes" id="UP000076761">
    <property type="component" value="Unassembled WGS sequence"/>
</dbReference>
<gene>
    <name evidence="2" type="ORF">NEOLEDRAFT_591169</name>
</gene>
<keyword evidence="3" id="KW-1185">Reference proteome</keyword>
<feature type="transmembrane region" description="Helical" evidence="1">
    <location>
        <begin position="30"/>
        <end position="48"/>
    </location>
</feature>
<dbReference type="AlphaFoldDB" id="A0A165V8H7"/>
<protein>
    <submittedName>
        <fullName evidence="2">Uncharacterized protein</fullName>
    </submittedName>
</protein>
<reference evidence="2 3" key="1">
    <citation type="journal article" date="2016" name="Mol. Biol. Evol.">
        <title>Comparative Genomics of Early-Diverging Mushroom-Forming Fungi Provides Insights into the Origins of Lignocellulose Decay Capabilities.</title>
        <authorList>
            <person name="Nagy L.G."/>
            <person name="Riley R."/>
            <person name="Tritt A."/>
            <person name="Adam C."/>
            <person name="Daum C."/>
            <person name="Floudas D."/>
            <person name="Sun H."/>
            <person name="Yadav J.S."/>
            <person name="Pangilinan J."/>
            <person name="Larsson K.H."/>
            <person name="Matsuura K."/>
            <person name="Barry K."/>
            <person name="Labutti K."/>
            <person name="Kuo R."/>
            <person name="Ohm R.A."/>
            <person name="Bhattacharya S.S."/>
            <person name="Shirouzu T."/>
            <person name="Yoshinaga Y."/>
            <person name="Martin F.M."/>
            <person name="Grigoriev I.V."/>
            <person name="Hibbett D.S."/>
        </authorList>
    </citation>
    <scope>NUCLEOTIDE SEQUENCE [LARGE SCALE GENOMIC DNA]</scope>
    <source>
        <strain evidence="2 3">HHB14362 ss-1</strain>
    </source>
</reference>
<name>A0A165V8H7_9AGAM</name>
<dbReference type="EMBL" id="KV425554">
    <property type="protein sequence ID" value="KZT29323.1"/>
    <property type="molecule type" value="Genomic_DNA"/>
</dbReference>
<keyword evidence="1" id="KW-0472">Membrane</keyword>
<accession>A0A165V8H7</accession>
<keyword evidence="1" id="KW-1133">Transmembrane helix</keyword>
<evidence type="ECO:0000313" key="2">
    <source>
        <dbReference type="EMBL" id="KZT29323.1"/>
    </source>
</evidence>
<evidence type="ECO:0000313" key="3">
    <source>
        <dbReference type="Proteomes" id="UP000076761"/>
    </source>
</evidence>
<keyword evidence="1" id="KW-0812">Transmembrane</keyword>
<sequence>MNTPPNSASDSIGSCIESAVAPVAIPKRLLILYTNLFQALYIMLLSLWTSAPELCSIDIKTTDPYLGPPRGHRIYSCENTEYGVCSPSYN</sequence>
<proteinExistence type="predicted"/>
<organism evidence="2 3">
    <name type="scientific">Neolentinus lepideus HHB14362 ss-1</name>
    <dbReference type="NCBI Taxonomy" id="1314782"/>
    <lineage>
        <taxon>Eukaryota</taxon>
        <taxon>Fungi</taxon>
        <taxon>Dikarya</taxon>
        <taxon>Basidiomycota</taxon>
        <taxon>Agaricomycotina</taxon>
        <taxon>Agaricomycetes</taxon>
        <taxon>Gloeophyllales</taxon>
        <taxon>Gloeophyllaceae</taxon>
        <taxon>Neolentinus</taxon>
    </lineage>
</organism>
<dbReference type="InParanoid" id="A0A165V8H7"/>